<proteinExistence type="predicted"/>
<geneLocation type="plasmid" evidence="1">
    <name>unnamed</name>
</geneLocation>
<evidence type="ECO:0000313" key="1">
    <source>
        <dbReference type="EMBL" id="AHH04095.1"/>
    </source>
</evidence>
<sequence length="102" mass="11433">MQSILTDPDIGRDEGYKTYTELKFYNLLASLGDVNSKAIMESHSTILVGRERLNEAIENIDGGGLAARFKPLLKNEIKAQEEGYPLYKNMCLLGLILRESLI</sequence>
<keyword evidence="1" id="KW-0614">Plasmid</keyword>
<reference evidence="1" key="1">
    <citation type="submission" date="2013-02" db="EMBL/GenBank/DDBJ databases">
        <title>Comparative genomics of Borrelia species.</title>
        <authorList>
            <person name="Schwan T.G."/>
            <person name="Raffel S.J."/>
            <person name="Porcella S.F."/>
        </authorList>
    </citation>
    <scope>NUCLEOTIDE SEQUENCE</scope>
    <source>
        <strain evidence="1">YOR</strain>
        <plasmid evidence="1">unnamed</plasmid>
    </source>
</reference>
<protein>
    <submittedName>
        <fullName evidence="1">Uncharacterized protein</fullName>
    </submittedName>
</protein>
<organism evidence="1">
    <name type="scientific">Borrelia nietonii YOR</name>
    <dbReference type="NCBI Taxonomy" id="1293576"/>
    <lineage>
        <taxon>Bacteria</taxon>
        <taxon>Pseudomonadati</taxon>
        <taxon>Spirochaetota</taxon>
        <taxon>Spirochaetia</taxon>
        <taxon>Spirochaetales</taxon>
        <taxon>Borreliaceae</taxon>
        <taxon>Borrelia</taxon>
        <taxon>Borrelia nietonii</taxon>
    </lineage>
</organism>
<gene>
    <name evidence="1" type="ORF">BHY_1144</name>
</gene>
<dbReference type="AlphaFoldDB" id="W5SAY2"/>
<dbReference type="NCBIfam" id="NF047534">
    <property type="entry name" value="lipo_BTA121_dup"/>
    <property type="match status" value="1"/>
</dbReference>
<name>W5SAY2_9SPIR</name>
<accession>W5SAY2</accession>
<dbReference type="HOGENOM" id="CLU_2271977_0_0_12"/>
<dbReference type="EMBL" id="CP004154">
    <property type="protein sequence ID" value="AHH04095.1"/>
    <property type="molecule type" value="Genomic_DNA"/>
</dbReference>